<dbReference type="Pfam" id="PF18276">
    <property type="entry name" value="TcA_TcB_BD"/>
    <property type="match status" value="1"/>
</dbReference>
<dbReference type="InterPro" id="IPR040840">
    <property type="entry name" value="TcA_TcB_BD"/>
</dbReference>
<evidence type="ECO:0000259" key="3">
    <source>
        <dbReference type="Pfam" id="PF18413"/>
    </source>
</evidence>
<name>A0A8H4W411_9HELO</name>
<proteinExistence type="predicted"/>
<feature type="coiled-coil region" evidence="1">
    <location>
        <begin position="2110"/>
        <end position="2137"/>
    </location>
</feature>
<feature type="domain" description="Tc toxin complex TcA C-terminal TcB-binding" evidence="2">
    <location>
        <begin position="2285"/>
        <end position="2570"/>
    </location>
</feature>
<dbReference type="OrthoDB" id="4940706at2759"/>
<sequence>MEASAQEKVLQILSTNFSLNLSLERFQELLKEGLSVKDVVYQILSDDYENFVLSNRMNLFFTLLDHCQENPSILAGITKQKYLKSLRDVALRAFPELDTAAEDLRLYIYATEPTAAIAGLLKSGGIFLLERPSKKIADALESFLEYDFDILRSSVAEACDEWLPEDDETTFQQIKETLCDIQRLAVIVKHPEDIGTLFNAGFTSAHSIAQVVLPSFTMKTGTCGRLIAEPAKIYSHAVSIDLHNEQVITLMSQKFGKADVQSLVPYMAAALPSGSSFGAALEAELEESKDAVSEEGDGNFKQVSIASFSRETVQWTSKLEAKSVPAIAVTKETKPDKKPKKLEDSLKGSTSAATSILMDVNLPDSPDTLSVLSPAAYLVDLLQMLKGVFEEPQIGSDSQPVLVPRNLLTRHLLRRPDIEGLQLSVANQEVHIPYIDLANEIMESIVWYFGNPLAEIVIETHDMTSTNSEELNAREPQNINNAVYSKHICNQIAPLHQFPYNLAIERTRNLMNGFQLSRLDLLGAFCTKGIVLQATGLKTQGVAKIVETLKAAEILSLSLDDFAIITGKDFYGKLSNRTSTAHELWGYSCENDMLDTGKDLGLYFIKKQLLPRAGISFETLVEVVESKIFENDLVIYAHEPNDSDETPKLAPNFESYRICSKGKNKLLVPTCARLNIFLRLLKKLKWSVSELSESLLVLQSNIENSKIAGSVLVDLASLSGISQLTGISRRALLSLWTKSSSSSQLSSLLRLEFELACISGLDKVFSKGLEGSDNSLDWETLGVVHRVVLLCKIMKISIAEYLDFLSESSLGLKQLFVRPADTLQFLKRWRNLLQDDKAENVLRVLKRTSVDTNRIRALNFLESATTYFTSNDLWLDPSKKLGSLAEQSARSRVSKAVSSLLVAAVPDLTTPAISGLPQTVELVANNVCYGINRSTYIKPSDDSVIDGFLFAPVISRCTFEILDTKNADHCELSFNGKKLTLHACVCDGKAILQSDPVELRKGTWQSLQGKVAEGVLNWQVSEKSQTCVTFVPQAIVSTISEQLEGLEISSTIINWMKLDKTEMTHFIPREYGTYLSRLILLEEITLYNELKKRSRGLLEFLLWASQANATEKLSDQLQSLTNLPLKLVEELLNANYPNISDDEKRAAFKSCNVIHELRTQADFMRRTNLLKVSPQLLINSAIGELNGNIYNASEKLWSSFRSSTLSSGSSKMAFKKANELLRTSRRDALIHYLLQQDYIKNAKIEDADGLFEYFLIDVQMGPNQTTTRIMQAISSTQLFIERCLHNLESGISPSRFDKAQWSSWLGSYRKWESNRKIFLYPENWIDPTLRDDKTELFKELEVSMAQKQLDGGTMLQLVKNYIYGVHDLGSLQIESYYQEELKGDEKRFHFFARTKSSPPRYYYRAMTYTTSKNITPQWSPWQVIQVDVPIYEVDELGNALECPGSYLIPFVWKKQLHLLIPQLVLKPGESQASALAMGAAAAPTGKKPQGRYWELKLAWTIYRDGAWTPKTTSLSALKIDVSDEDGRKFPNVSSLVFGVDAKSTGLTIYIERTLSVGTEGNLSTSIISLGKFVMRGDSLVIKPTETPTKEVVSSSTMHPSLFNKLVQDTKIWSLEKAASPWAGASFAIPPYQRANTTWDTKWTLSYSGDQREQAPEGLVVNIESTDMGVSSTWFQIPDEKISVQGSNASVRLYNVLSSNLVEAATNATCLKDVFQTLSVFNSQMKVQQWKDGDKDETKEEIGYSNWEKLSCMKSAYGMHGSSYFKETSTPYAIYNWELGLHTVSLFMERLAATRQYELALEVARLVFDPTIVVEDDENAQWLFHPFKHEYTRNQGKTYTLLSEFPTSTGKAENIPQIILDWRRNAFSPHAIARNRPLAYMKRLAMKYVEILIDAGDAEFRKDTQESMPLALQLYVEASHVFGRAPEKIPQVTKAKPLTYHELSKKLDDFSNASVELELLNPFFVPFKERGRAVAISTSSPGFVKTKYFFIPANPEIAALRARIDDRLFKVRNCLDINGQPRHASMFGSPIDPRVLIQKGAGAGFLDQVVKDVNVSLSKYRFKFLLQKAFDLCSELKSLGSAYLAAKERKDSEQMMITKINQEKFVNDIILQMKTLQREEASKTLEQLQQSRESAAFRLEYFSTLTGDHVQVPGEEQAFDPVRQFIGKRSTGFLRMSDEEETELYKAESAASWTLLAMGMESLASVATLIPPISTQAQPGGMGITISSPPWGQGALVAASIFKGLSMYDTEQGAYASRVNRLLQQLQDRRQQLNQAGLELKTTDQSIKAQRARISAIDKDVEAHKMQMKNALETMEYVKTKSNNLDLYNYLDRQTLMAFSHTYNLAFELSRHARKQFSYETGAPHTPLVAQDFWDDARSGLLCAEKLSMSLRAMDLEYLDKSFHDFEIAKHFSLRQIAPLALLKLRSLGEAKFSLSEMHYDFDFPGHFYRKIKSVSVSILCNIGPYSSLNCVLSLEDSSYRISDIVDPKYESQGESDARFITLTSQSKRIAISSGQQDTGVFQLDFNDEKYMPFEGAGAASKWNLNFPAFDMQQIDFASISDVVVHVHYTSRDGGDRLKTAAQTSVKDFLRKIQALDKDGSFGLIDLKHDYSIEWHRLVTGSFSGETVKLDLRNIKERLPFYTKAHKMSVSNVYVLLKTSSESTETITATVNKTKFASRKTDDFIPSDFYCLSIGDGEEDPKSGVKPVSKGDDLSSWSQNDWILELNCSSGMARQISEGYLVFSYSLAIPQENRSG</sequence>
<dbReference type="InterPro" id="IPR041079">
    <property type="entry name" value="Neuraminidase-like"/>
</dbReference>
<evidence type="ECO:0000256" key="1">
    <source>
        <dbReference type="SAM" id="Coils"/>
    </source>
</evidence>
<feature type="coiled-coil region" evidence="1">
    <location>
        <begin position="2255"/>
        <end position="2282"/>
    </location>
</feature>
<organism evidence="5 6">
    <name type="scientific">Cudoniella acicularis</name>
    <dbReference type="NCBI Taxonomy" id="354080"/>
    <lineage>
        <taxon>Eukaryota</taxon>
        <taxon>Fungi</taxon>
        <taxon>Dikarya</taxon>
        <taxon>Ascomycota</taxon>
        <taxon>Pezizomycotina</taxon>
        <taxon>Leotiomycetes</taxon>
        <taxon>Helotiales</taxon>
        <taxon>Tricladiaceae</taxon>
        <taxon>Cudoniella</taxon>
    </lineage>
</organism>
<evidence type="ECO:0000259" key="4">
    <source>
        <dbReference type="Pfam" id="PF20220"/>
    </source>
</evidence>
<gene>
    <name evidence="5" type="ORF">G7Y89_g4722</name>
</gene>
<feature type="domain" description="Neuraminidase-like" evidence="3">
    <location>
        <begin position="1371"/>
        <end position="1519"/>
    </location>
</feature>
<protein>
    <submittedName>
        <fullName evidence="5">Uncharacterized protein</fullName>
    </submittedName>
</protein>
<keyword evidence="6" id="KW-1185">Reference proteome</keyword>
<dbReference type="Pfam" id="PF20220">
    <property type="entry name" value="ABC_toxin_N"/>
    <property type="match status" value="1"/>
</dbReference>
<comment type="caution">
    <text evidence="5">The sequence shown here is derived from an EMBL/GenBank/DDBJ whole genome shotgun (WGS) entry which is preliminary data.</text>
</comment>
<keyword evidence="1" id="KW-0175">Coiled coil</keyword>
<reference evidence="5 6" key="1">
    <citation type="submission" date="2020-03" db="EMBL/GenBank/DDBJ databases">
        <title>Draft Genome Sequence of Cudoniella acicularis.</title>
        <authorList>
            <person name="Buettner E."/>
            <person name="Kellner H."/>
        </authorList>
    </citation>
    <scope>NUCLEOTIDE SEQUENCE [LARGE SCALE GENOMIC DNA]</scope>
    <source>
        <strain evidence="5 6">DSM 108380</strain>
    </source>
</reference>
<feature type="domain" description="ABC toxin N-terminal" evidence="4">
    <location>
        <begin position="1221"/>
        <end position="1341"/>
    </location>
</feature>
<dbReference type="InterPro" id="IPR046839">
    <property type="entry name" value="ABC_toxin_N"/>
</dbReference>
<accession>A0A8H4W411</accession>
<dbReference type="Proteomes" id="UP000566819">
    <property type="component" value="Unassembled WGS sequence"/>
</dbReference>
<dbReference type="EMBL" id="JAAMPI010000263">
    <property type="protein sequence ID" value="KAF4633403.1"/>
    <property type="molecule type" value="Genomic_DNA"/>
</dbReference>
<evidence type="ECO:0000259" key="2">
    <source>
        <dbReference type="Pfam" id="PF18276"/>
    </source>
</evidence>
<evidence type="ECO:0000313" key="5">
    <source>
        <dbReference type="EMBL" id="KAF4633403.1"/>
    </source>
</evidence>
<dbReference type="Pfam" id="PF18413">
    <property type="entry name" value="Neuraminidase"/>
    <property type="match status" value="1"/>
</dbReference>
<evidence type="ECO:0000313" key="6">
    <source>
        <dbReference type="Proteomes" id="UP000566819"/>
    </source>
</evidence>